<keyword evidence="7 10" id="KW-1133">Transmembrane helix</keyword>
<evidence type="ECO:0000256" key="6">
    <source>
        <dbReference type="ARBA" id="ARBA00022984"/>
    </source>
</evidence>
<evidence type="ECO:0000256" key="5">
    <source>
        <dbReference type="ARBA" id="ARBA00022960"/>
    </source>
</evidence>
<dbReference type="InterPro" id="IPR050515">
    <property type="entry name" value="Beta-lactam/transpept"/>
</dbReference>
<dbReference type="GO" id="GO:0071555">
    <property type="term" value="P:cell wall organization"/>
    <property type="evidence" value="ECO:0007669"/>
    <property type="project" value="UniProtKB-KW"/>
</dbReference>
<feature type="transmembrane region" description="Helical" evidence="10">
    <location>
        <begin position="38"/>
        <end position="58"/>
    </location>
</feature>
<evidence type="ECO:0000259" key="11">
    <source>
        <dbReference type="Pfam" id="PF00905"/>
    </source>
</evidence>
<dbReference type="SUPFAM" id="SSF56519">
    <property type="entry name" value="Penicillin binding protein dimerisation domain"/>
    <property type="match status" value="1"/>
</dbReference>
<evidence type="ECO:0000256" key="3">
    <source>
        <dbReference type="ARBA" id="ARBA00022475"/>
    </source>
</evidence>
<keyword evidence="4 10" id="KW-0812">Transmembrane</keyword>
<dbReference type="InterPro" id="IPR001460">
    <property type="entry name" value="PCN-bd_Tpept"/>
</dbReference>
<name>A0A1D7ZV77_LIMFE</name>
<reference evidence="13 14" key="1">
    <citation type="submission" date="2016-09" db="EMBL/GenBank/DDBJ databases">
        <title>Genome Sequence of the Lactobacillus fermentum strain NCC2970 (CNCM I-5068).</title>
        <authorList>
            <person name="Barretto C."/>
            <person name="Ngom-Bru C."/>
            <person name="Genevaz A."/>
            <person name="Fournier C."/>
            <person name="Moine D."/>
            <person name="Kassam M."/>
            <person name="Iltis A."/>
            <person name="Sagory-Zalkind P."/>
            <person name="Faucherand G."/>
            <person name="Descombes P."/>
            <person name="Duboux S."/>
        </authorList>
    </citation>
    <scope>NUCLEOTIDE SEQUENCE [LARGE SCALE GENOMIC DNA]</scope>
    <source>
        <strain evidence="13 14">NCC2970</strain>
    </source>
</reference>
<dbReference type="GO" id="GO:0008360">
    <property type="term" value="P:regulation of cell shape"/>
    <property type="evidence" value="ECO:0007669"/>
    <property type="project" value="UniProtKB-KW"/>
</dbReference>
<dbReference type="GO" id="GO:0009252">
    <property type="term" value="P:peptidoglycan biosynthetic process"/>
    <property type="evidence" value="ECO:0007669"/>
    <property type="project" value="UniProtKB-KW"/>
</dbReference>
<protein>
    <submittedName>
        <fullName evidence="13">Penicillin-binding protein transpeptidase</fullName>
        <ecNumber evidence="13">2.4.1.129</ecNumber>
    </submittedName>
</protein>
<evidence type="ECO:0000256" key="2">
    <source>
        <dbReference type="ARBA" id="ARBA00007171"/>
    </source>
</evidence>
<evidence type="ECO:0000256" key="1">
    <source>
        <dbReference type="ARBA" id="ARBA00004162"/>
    </source>
</evidence>
<accession>A0A1D7ZV77</accession>
<gene>
    <name evidence="13" type="ORF">LACFE_CDS0296</name>
</gene>
<comment type="subcellular location">
    <subcellularLocation>
        <location evidence="1">Cell membrane</location>
        <topology evidence="1">Single-pass membrane protein</topology>
    </subcellularLocation>
</comment>
<dbReference type="GO" id="GO:0005886">
    <property type="term" value="C:plasma membrane"/>
    <property type="evidence" value="ECO:0007669"/>
    <property type="project" value="UniProtKB-SubCell"/>
</dbReference>
<evidence type="ECO:0000256" key="8">
    <source>
        <dbReference type="ARBA" id="ARBA00023136"/>
    </source>
</evidence>
<dbReference type="GO" id="GO:0071972">
    <property type="term" value="F:peptidoglycan L,D-transpeptidase activity"/>
    <property type="evidence" value="ECO:0007669"/>
    <property type="project" value="TreeGrafter"/>
</dbReference>
<feature type="domain" description="Penicillin-binding protein transpeptidase" evidence="11">
    <location>
        <begin position="362"/>
        <end position="688"/>
    </location>
</feature>
<feature type="domain" description="Penicillin-binding protein dimerisation" evidence="12">
    <location>
        <begin position="82"/>
        <end position="313"/>
    </location>
</feature>
<dbReference type="EC" id="2.4.1.129" evidence="13"/>
<dbReference type="Pfam" id="PF03717">
    <property type="entry name" value="PBP_dimer"/>
    <property type="match status" value="1"/>
</dbReference>
<keyword evidence="8 10" id="KW-0472">Membrane</keyword>
<keyword evidence="3" id="KW-1003">Cell membrane</keyword>
<dbReference type="PANTHER" id="PTHR30627:SF2">
    <property type="entry name" value="PEPTIDOGLYCAN D,D-TRANSPEPTIDASE MRDA"/>
    <property type="match status" value="1"/>
</dbReference>
<evidence type="ECO:0000256" key="10">
    <source>
        <dbReference type="SAM" id="Phobius"/>
    </source>
</evidence>
<dbReference type="Pfam" id="PF00905">
    <property type="entry name" value="Transpeptidase"/>
    <property type="match status" value="1"/>
</dbReference>
<dbReference type="GO" id="GO:0016757">
    <property type="term" value="F:glycosyltransferase activity"/>
    <property type="evidence" value="ECO:0007669"/>
    <property type="project" value="UniProtKB-KW"/>
</dbReference>
<evidence type="ECO:0000256" key="9">
    <source>
        <dbReference type="ARBA" id="ARBA00023316"/>
    </source>
</evidence>
<dbReference type="PATRIC" id="fig|1613.112.peg.314"/>
<dbReference type="PANTHER" id="PTHR30627">
    <property type="entry name" value="PEPTIDOGLYCAN D,D-TRANSPEPTIDASE"/>
    <property type="match status" value="1"/>
</dbReference>
<keyword evidence="9" id="KW-0961">Cell wall biogenesis/degradation</keyword>
<keyword evidence="6" id="KW-0573">Peptidoglycan synthesis</keyword>
<proteinExistence type="inferred from homology"/>
<dbReference type="AlphaFoldDB" id="A0A1D7ZV77"/>
<keyword evidence="5" id="KW-0133">Cell shape</keyword>
<sequence>MLAKESFAVNFFKRFKRILGPRTQNKNRSAQSVIPFRLNLLLWIVGLLLLMLAIRLFYLQILNGATYKADVKESDTTVQTNNVQRGMIYDSTGKVIVGNQAHQAITYTKGSDVTDADMYKIANQLGKYLTVSTEKLTTRNKQDYFLANDDNLNRMIKKAGLAKDVTADTISTSQYNKVLKYLNAHPSQYKLTSSQKNKAMIYATMTGAYSLSTTYIKETGVTSKELAEVGEHLSSMPGVKIGTAWTRNYPQGKNFQTMTGTVTTSGLPADEINTLLSQGYSRNDSVGQSYIEKEYQSTLAGSKSQTEVTSNGSTVAKSVLKYAGSKGDNLVLTINAKFQKQVQSILTKNYSSAGNGYSTGVYAVVMNPNTGAIYAMAGIDRDPTTGKQTVDEVGGINHPITMGSVVKGAMVLGAMMDGVITPSNNTLTDMPIKVAGTSAKASWFNKTGSANTSLTASTALEVSSNSYMMQLAMKEGGMKYYSGAQITLKPSIFKKLRYYFNMFGLGQKTGIDIPGESAGYEGPSTQSHIGSALDESFGNYDEYTVLQLAQYMSTIANGGYRMKPYVVSQIRGTKSNGSLGAVKYTTQPQVQQVIPASKAAFNVVKEGLYLVTHGTSPYVTASSLKSETPSISGKTGTAETYYGTTATTTLSFAGYSPSDNPQVVVALAIPGVTNSNSGANITMAKEIFAAYWKDVQNSSSSE</sequence>
<evidence type="ECO:0000259" key="12">
    <source>
        <dbReference type="Pfam" id="PF03717"/>
    </source>
</evidence>
<dbReference type="InterPro" id="IPR012338">
    <property type="entry name" value="Beta-lactam/transpept-like"/>
</dbReference>
<evidence type="ECO:0000313" key="13">
    <source>
        <dbReference type="EMBL" id="AOR73773.1"/>
    </source>
</evidence>
<dbReference type="GO" id="GO:0008658">
    <property type="term" value="F:penicillin binding"/>
    <property type="evidence" value="ECO:0007669"/>
    <property type="project" value="InterPro"/>
</dbReference>
<dbReference type="Proteomes" id="UP000094714">
    <property type="component" value="Chromosome"/>
</dbReference>
<dbReference type="InterPro" id="IPR036138">
    <property type="entry name" value="PBP_dimer_sf"/>
</dbReference>
<keyword evidence="13" id="KW-0328">Glycosyltransferase</keyword>
<dbReference type="SUPFAM" id="SSF56601">
    <property type="entry name" value="beta-lactamase/transpeptidase-like"/>
    <property type="match status" value="1"/>
</dbReference>
<evidence type="ECO:0000313" key="14">
    <source>
        <dbReference type="Proteomes" id="UP000094714"/>
    </source>
</evidence>
<evidence type="ECO:0000256" key="4">
    <source>
        <dbReference type="ARBA" id="ARBA00022692"/>
    </source>
</evidence>
<comment type="similarity">
    <text evidence="2">Belongs to the transpeptidase family.</text>
</comment>
<dbReference type="EMBL" id="CP017151">
    <property type="protein sequence ID" value="AOR73773.1"/>
    <property type="molecule type" value="Genomic_DNA"/>
</dbReference>
<dbReference type="Gene3D" id="1.10.10.1230">
    <property type="entry name" value="Penicillin-binding protein, N-terminal non-catalytic domain, head sub-domain"/>
    <property type="match status" value="1"/>
</dbReference>
<keyword evidence="13" id="KW-0808">Transferase</keyword>
<dbReference type="InterPro" id="IPR005311">
    <property type="entry name" value="PBP_dimer"/>
</dbReference>
<evidence type="ECO:0000256" key="7">
    <source>
        <dbReference type="ARBA" id="ARBA00022989"/>
    </source>
</evidence>
<dbReference type="Gene3D" id="3.40.710.10">
    <property type="entry name" value="DD-peptidase/beta-lactamase superfamily"/>
    <property type="match status" value="1"/>
</dbReference>
<organism evidence="13 14">
    <name type="scientific">Limosilactobacillus fermentum</name>
    <name type="common">Lactobacillus fermentum</name>
    <dbReference type="NCBI Taxonomy" id="1613"/>
    <lineage>
        <taxon>Bacteria</taxon>
        <taxon>Bacillati</taxon>
        <taxon>Bacillota</taxon>
        <taxon>Bacilli</taxon>
        <taxon>Lactobacillales</taxon>
        <taxon>Lactobacillaceae</taxon>
        <taxon>Limosilactobacillus</taxon>
    </lineage>
</organism>
<dbReference type="Gene3D" id="3.90.1310.10">
    <property type="entry name" value="Penicillin-binding protein 2a (Domain 2)"/>
    <property type="match status" value="1"/>
</dbReference>